<evidence type="ECO:0000313" key="6">
    <source>
        <dbReference type="Proteomes" id="UP000355283"/>
    </source>
</evidence>
<dbReference type="InterPro" id="IPR003337">
    <property type="entry name" value="Trehalose_PPase"/>
</dbReference>
<name>A0A4D9CZW8_9STRA</name>
<dbReference type="InterPro" id="IPR023214">
    <property type="entry name" value="HAD_sf"/>
</dbReference>
<comment type="caution">
    <text evidence="5">The sequence shown here is derived from an EMBL/GenBank/DDBJ whole genome shotgun (WGS) entry which is preliminary data.</text>
</comment>
<feature type="domain" description="CBM20" evidence="4">
    <location>
        <begin position="2"/>
        <end position="115"/>
    </location>
</feature>
<dbReference type="InterPro" id="IPR002044">
    <property type="entry name" value="CBM20"/>
</dbReference>
<organism evidence="5 6">
    <name type="scientific">Nannochloropsis salina CCMP1776</name>
    <dbReference type="NCBI Taxonomy" id="1027361"/>
    <lineage>
        <taxon>Eukaryota</taxon>
        <taxon>Sar</taxon>
        <taxon>Stramenopiles</taxon>
        <taxon>Ochrophyta</taxon>
        <taxon>Eustigmatophyceae</taxon>
        <taxon>Eustigmatales</taxon>
        <taxon>Monodopsidaceae</taxon>
        <taxon>Microchloropsis</taxon>
        <taxon>Microchloropsis salina</taxon>
    </lineage>
</organism>
<dbReference type="InterPro" id="IPR001830">
    <property type="entry name" value="Glyco_trans_20"/>
</dbReference>
<dbReference type="Pfam" id="PF02358">
    <property type="entry name" value="Trehalose_PPase"/>
    <property type="match status" value="1"/>
</dbReference>
<dbReference type="EMBL" id="SDOX01000020">
    <property type="protein sequence ID" value="TFJ84144.1"/>
    <property type="molecule type" value="Genomic_DNA"/>
</dbReference>
<feature type="compositionally biased region" description="Low complexity" evidence="3">
    <location>
        <begin position="728"/>
        <end position="742"/>
    </location>
</feature>
<dbReference type="FunFam" id="3.40.50.1000:FF:000052">
    <property type="entry name" value="Alpha,alpha-trehalose-phosphate synthase [UDP-forming] 6"/>
    <property type="match status" value="1"/>
</dbReference>
<evidence type="ECO:0000256" key="3">
    <source>
        <dbReference type="SAM" id="MobiDB-lite"/>
    </source>
</evidence>
<dbReference type="GO" id="GO:0005992">
    <property type="term" value="P:trehalose biosynthetic process"/>
    <property type="evidence" value="ECO:0007669"/>
    <property type="project" value="InterPro"/>
</dbReference>
<dbReference type="Pfam" id="PF00686">
    <property type="entry name" value="CBM_20"/>
    <property type="match status" value="1"/>
</dbReference>
<dbReference type="Pfam" id="PF00982">
    <property type="entry name" value="Glyco_transf_20"/>
    <property type="match status" value="1"/>
</dbReference>
<dbReference type="NCBIfam" id="TIGR00685">
    <property type="entry name" value="T6PP"/>
    <property type="match status" value="1"/>
</dbReference>
<dbReference type="OrthoDB" id="755951at2759"/>
<accession>A0A4D9CZW8</accession>
<feature type="region of interest" description="Disordered" evidence="3">
    <location>
        <begin position="298"/>
        <end position="336"/>
    </location>
</feature>
<dbReference type="Gene3D" id="3.40.50.1000">
    <property type="entry name" value="HAD superfamily/HAD-like"/>
    <property type="match status" value="2"/>
</dbReference>
<dbReference type="SMART" id="SM01065">
    <property type="entry name" value="CBM_2"/>
    <property type="match status" value="1"/>
</dbReference>
<dbReference type="GO" id="GO:2001070">
    <property type="term" value="F:starch binding"/>
    <property type="evidence" value="ECO:0007669"/>
    <property type="project" value="InterPro"/>
</dbReference>
<protein>
    <recommendedName>
        <fullName evidence="4">CBM20 domain-containing protein</fullName>
    </recommendedName>
</protein>
<comment type="similarity">
    <text evidence="2">In the C-terminal section; belongs to the trehalose phosphatase family.</text>
</comment>
<feature type="region of interest" description="Disordered" evidence="3">
    <location>
        <begin position="192"/>
        <end position="249"/>
    </location>
</feature>
<dbReference type="Gene3D" id="3.40.50.2000">
    <property type="entry name" value="Glycogen Phosphorylase B"/>
    <property type="match status" value="2"/>
</dbReference>
<evidence type="ECO:0000259" key="4">
    <source>
        <dbReference type="PROSITE" id="PS51166"/>
    </source>
</evidence>
<dbReference type="AlphaFoldDB" id="A0A4D9CZW8"/>
<gene>
    <name evidence="5" type="ORF">NSK_004617</name>
</gene>
<dbReference type="SUPFAM" id="SSF56784">
    <property type="entry name" value="HAD-like"/>
    <property type="match status" value="1"/>
</dbReference>
<feature type="region of interest" description="Disordered" evidence="3">
    <location>
        <begin position="728"/>
        <end position="762"/>
    </location>
</feature>
<comment type="similarity">
    <text evidence="1">In the N-terminal section; belongs to the glycosyltransferase 20 family.</text>
</comment>
<dbReference type="InterPro" id="IPR036412">
    <property type="entry name" value="HAD-like_sf"/>
</dbReference>
<dbReference type="InterPro" id="IPR013783">
    <property type="entry name" value="Ig-like_fold"/>
</dbReference>
<dbReference type="GO" id="GO:0004805">
    <property type="term" value="F:trehalose-phosphatase activity"/>
    <property type="evidence" value="ECO:0007669"/>
    <property type="project" value="TreeGrafter"/>
</dbReference>
<feature type="compositionally biased region" description="Acidic residues" evidence="3">
    <location>
        <begin position="327"/>
        <end position="336"/>
    </location>
</feature>
<evidence type="ECO:0000256" key="2">
    <source>
        <dbReference type="ARBA" id="ARBA00006330"/>
    </source>
</evidence>
<proteinExistence type="inferred from homology"/>
<dbReference type="InterPro" id="IPR013784">
    <property type="entry name" value="Carb-bd-like_fold"/>
</dbReference>
<dbReference type="GO" id="GO:0005829">
    <property type="term" value="C:cytosol"/>
    <property type="evidence" value="ECO:0007669"/>
    <property type="project" value="TreeGrafter"/>
</dbReference>
<dbReference type="PANTHER" id="PTHR10788:SF94">
    <property type="entry name" value="ALPHA,ALPHA-TREHALOSE-PHOSPHATE SYNTHASE [UDP-FORMING] 5"/>
    <property type="match status" value="1"/>
</dbReference>
<evidence type="ECO:0000256" key="1">
    <source>
        <dbReference type="ARBA" id="ARBA00005409"/>
    </source>
</evidence>
<dbReference type="Proteomes" id="UP000355283">
    <property type="component" value="Unassembled WGS sequence"/>
</dbReference>
<dbReference type="CDD" id="cd03788">
    <property type="entry name" value="GT20_TPS"/>
    <property type="match status" value="1"/>
</dbReference>
<dbReference type="SUPFAM" id="SSF53756">
    <property type="entry name" value="UDP-Glycosyltransferase/glycogen phosphorylase"/>
    <property type="match status" value="1"/>
</dbReference>
<evidence type="ECO:0000313" key="5">
    <source>
        <dbReference type="EMBL" id="TFJ84144.1"/>
    </source>
</evidence>
<dbReference type="SUPFAM" id="SSF49452">
    <property type="entry name" value="Starch-binding domain-like"/>
    <property type="match status" value="1"/>
</dbReference>
<reference evidence="5 6" key="1">
    <citation type="submission" date="2019-01" db="EMBL/GenBank/DDBJ databases">
        <title>Nuclear Genome Assembly of the Microalgal Biofuel strain Nannochloropsis salina CCMP1776.</title>
        <authorList>
            <person name="Hovde B."/>
        </authorList>
    </citation>
    <scope>NUCLEOTIDE SEQUENCE [LARGE SCALE GENOMIC DNA]</scope>
    <source>
        <strain evidence="5 6">CCMP1776</strain>
    </source>
</reference>
<dbReference type="PANTHER" id="PTHR10788">
    <property type="entry name" value="TREHALOSE-6-PHOSPHATE SYNTHASE"/>
    <property type="match status" value="1"/>
</dbReference>
<sequence length="1279" mass="140853">MPKARQFSRVQFHVDAPLGHGQAIFVTGSGPALGDNDALSGVALYTTPAEYPRWSSDWVSVPNDTDLTYKYAIFEGEVFSHWEPAGTGKDGTRTMHITKDQVITDVLGVLPSPRASPPLPPLPLPRSAAALAAAAATVERKEKGVRWEEGTAKQVEEDLRRFDFAEETLEGEVGGEGGEPPSKVVINREDAEATASSLGDEPIDVKSFTPHTSMKSVSLRLGREDSLKGGGRKGSRDGTASQAVGGGGGAAVAYKRGRGGSASATQAFLDPDEVSISPSDGVVVVSYFLPLIVSRAPSLPEGETETASRIKKRSGDAGSPGVRVGEGGEEEEEEEGARDWIIAWDTENLLSLRTRLRVTWVGTVRLPAEIGGKLNREEQESLARALRKFDCVPVFIDPDIHDKFYNTFCKGTLWPVFHHILDVYGSRPTRFWDQKTQDSVWHSYSHVNMRFRDKVVEVYNEGDLIWIHGFHLLVLPSFITKSLPTAKTGLFLHTPFPSSEIFRTLSVREDLLRGMLNADHIGFHLYEYARHFVTCVRRILGVTYDMEGGQMAVHYNGRTVAISSIHVGVDSAAIRHLMLAEPEMQLEVDKLRQQFAGRKVILGIDRLERIRGIPLKLLAFERFLAAHPEWKGKVVLFQVGITASERGEDYPRTKREVRQMVASINAAHADLPVPPVVFIERNERQMRLQDRMPLLAMADVFIVTSPRDGLNRMPLEFVAAQAVVVGGKEGGSASSSRRSSQVDLTAEGAAKGTVECPPPTEEDTPLPGVLILSEFVSCTRVLLGAMFVNPWQIEGTGELMARALGMSREERLARHARDWRFVNSQTVLQWAYQILMDVKRVKKDVDRSFYSGVGLGLHYRVLGMDKGFHPLRVEDVARAYRQSTHRVIMLDYGGTLVSGSEKKENVQYYAVSNKLAHRKGPSKHLLSILRDLCNDFKNACFVVTGMERQALEQGFGEVENLGLGAEHGFFYKMPHAHHPPNHSPTVGGGWEMMLPSFDSSWMELTQAIMDVYVKRTHGTYIEQKGSALLWQYRDADPEFGHMQSKELEDHLSGVLRGAGVEILRGENKALQGGYLEVRPEGVHKGSFLEKVLGEMAEHGKVVDFLLVVGDDASDESMFTAAADYAANFPPNAVAAFSCTVGKKPSQARSFLNDVEEVHDLLGSIARCSRITRPTSRGFMSSVDLRQLVSGCGSSEDAEEEPGRPVLTKSLTTSSVGVASMKKNFSLGDLAGGRRAREGRDLTGEQPVPELLQSPSASAMTWATYIETIKEGNEDDGVFF</sequence>
<dbReference type="PROSITE" id="PS51166">
    <property type="entry name" value="CBM20"/>
    <property type="match status" value="1"/>
</dbReference>
<keyword evidence="6" id="KW-1185">Reference proteome</keyword>
<dbReference type="Gene3D" id="2.60.40.10">
    <property type="entry name" value="Immunoglobulins"/>
    <property type="match status" value="1"/>
</dbReference>